<dbReference type="GO" id="GO:0004751">
    <property type="term" value="F:ribose-5-phosphate isomerase activity"/>
    <property type="evidence" value="ECO:0007669"/>
    <property type="project" value="UniProtKB-EC"/>
</dbReference>
<dbReference type="RefSeq" id="WP_011711870.1">
    <property type="nucleotide sequence ID" value="NC_008576.1"/>
</dbReference>
<dbReference type="GO" id="GO:0009052">
    <property type="term" value="P:pentose-phosphate shunt, non-oxidative branch"/>
    <property type="evidence" value="ECO:0007669"/>
    <property type="project" value="TreeGrafter"/>
</dbReference>
<dbReference type="NCBIfam" id="NF004051">
    <property type="entry name" value="PRK05571.1"/>
    <property type="match status" value="1"/>
</dbReference>
<dbReference type="NCBIfam" id="TIGR01120">
    <property type="entry name" value="rpiB"/>
    <property type="match status" value="1"/>
</dbReference>
<proteinExistence type="inferred from homology"/>
<dbReference type="OrthoDB" id="1778624at2"/>
<gene>
    <name evidence="5" type="ordered locus">Mmc1_0170</name>
</gene>
<protein>
    <submittedName>
        <fullName evidence="5">Ribose-5-phosphate isomerase</fullName>
        <ecNumber evidence="5">5.3.1.6</ecNumber>
    </submittedName>
</protein>
<dbReference type="InterPro" id="IPR036569">
    <property type="entry name" value="RpiB_LacA_LacB_sf"/>
</dbReference>
<evidence type="ECO:0000313" key="6">
    <source>
        <dbReference type="Proteomes" id="UP000002586"/>
    </source>
</evidence>
<evidence type="ECO:0000256" key="3">
    <source>
        <dbReference type="PIRSR" id="PIRSR005384-1"/>
    </source>
</evidence>
<reference evidence="6" key="1">
    <citation type="journal article" date="2009" name="Appl. Environ. Microbiol.">
        <title>Complete genome sequence of the chemolithoautotrophic marine magnetotactic coccus strain MC-1.</title>
        <authorList>
            <person name="Schubbe S."/>
            <person name="Williams T.J."/>
            <person name="Xie G."/>
            <person name="Kiss H.E."/>
            <person name="Brettin T.S."/>
            <person name="Martinez D."/>
            <person name="Ross C.A."/>
            <person name="Schuler D."/>
            <person name="Cox B.L."/>
            <person name="Nealson K.H."/>
            <person name="Bazylinski D.A."/>
        </authorList>
    </citation>
    <scope>NUCLEOTIDE SEQUENCE [LARGE SCALE GENOMIC DNA]</scope>
    <source>
        <strain evidence="6">ATCC BAA-1437 / JCM 17883 / MC-1</strain>
    </source>
</reference>
<dbReference type="PANTHER" id="PTHR30345:SF0">
    <property type="entry name" value="DNA DAMAGE-REPAIR_TOLERATION PROTEIN DRT102"/>
    <property type="match status" value="1"/>
</dbReference>
<accession>A0L404</accession>
<feature type="binding site" evidence="4">
    <location>
        <position position="100"/>
    </location>
    <ligand>
        <name>D-ribulose 5-phosphate</name>
        <dbReference type="ChEBI" id="CHEBI:58121"/>
    </ligand>
</feature>
<keyword evidence="2 5" id="KW-0413">Isomerase</keyword>
<dbReference type="InterPro" id="IPR004785">
    <property type="entry name" value="RpiB"/>
</dbReference>
<dbReference type="PANTHER" id="PTHR30345">
    <property type="entry name" value="RIBOSE-5-PHOSPHATE ISOMERASE B"/>
    <property type="match status" value="1"/>
</dbReference>
<feature type="binding site" evidence="4">
    <location>
        <begin position="67"/>
        <end position="71"/>
    </location>
    <ligand>
        <name>D-ribulose 5-phosphate</name>
        <dbReference type="ChEBI" id="CHEBI:58121"/>
    </ligand>
</feature>
<feature type="active site" description="Proton donor" evidence="3">
    <location>
        <position position="99"/>
    </location>
</feature>
<reference evidence="5 6" key="2">
    <citation type="journal article" date="2012" name="Int. J. Syst. Evol. Microbiol.">
        <title>Magnetococcus marinus gen. nov., sp. nov., a marine, magnetotactic bacterium that represents a novel lineage (Magnetococcaceae fam. nov.; Magnetococcales ord. nov.) at the base of the Alphaproteobacteria.</title>
        <authorList>
            <person name="Bazylinski D.A."/>
            <person name="Williams T.J."/>
            <person name="Lefevre C.T."/>
            <person name="Berg R.J."/>
            <person name="Zhang C.L."/>
            <person name="Bowser S.S."/>
            <person name="Dean A.J."/>
            <person name="Beveridge T.J."/>
        </authorList>
    </citation>
    <scope>NUCLEOTIDE SEQUENCE [LARGE SCALE GENOMIC DNA]</scope>
    <source>
        <strain evidence="6">ATCC BAA-1437 / JCM 17883 / MC-1</strain>
    </source>
</reference>
<dbReference type="EC" id="5.3.1.6" evidence="5"/>
<feature type="binding site" evidence="4">
    <location>
        <begin position="8"/>
        <end position="9"/>
    </location>
    <ligand>
        <name>D-ribulose 5-phosphate</name>
        <dbReference type="ChEBI" id="CHEBI:58121"/>
    </ligand>
</feature>
<evidence type="ECO:0000256" key="2">
    <source>
        <dbReference type="ARBA" id="ARBA00023235"/>
    </source>
</evidence>
<dbReference type="AlphaFoldDB" id="A0L404"/>
<feature type="binding site" evidence="4">
    <location>
        <position position="110"/>
    </location>
    <ligand>
        <name>D-ribulose 5-phosphate</name>
        <dbReference type="ChEBI" id="CHEBI:58121"/>
    </ligand>
</feature>
<dbReference type="STRING" id="156889.Mmc1_0170"/>
<dbReference type="Pfam" id="PF02502">
    <property type="entry name" value="LacAB_rpiB"/>
    <property type="match status" value="1"/>
</dbReference>
<sequence length="148" mass="16022">MRIFFACDHGASELKQHLMAYLAKRDRVELVDLGCDGTTSVDYPDYAATLCKAVLASAGDRGVLLCGTGIGISIAANRFAGIRAALCHDAYTARLCREHNDANVLVLGGRTTGPAVAEEMLDLWLDTPYAGGRHQRRLDKIESNAREV</sequence>
<name>A0L404_MAGMM</name>
<dbReference type="NCBIfam" id="TIGR00689">
    <property type="entry name" value="rpiB_lacA_lacB"/>
    <property type="match status" value="1"/>
</dbReference>
<dbReference type="EMBL" id="CP000471">
    <property type="protein sequence ID" value="ABK42697.1"/>
    <property type="molecule type" value="Genomic_DNA"/>
</dbReference>
<evidence type="ECO:0000256" key="4">
    <source>
        <dbReference type="PIRSR" id="PIRSR005384-2"/>
    </source>
</evidence>
<organism evidence="5 6">
    <name type="scientific">Magnetococcus marinus (strain ATCC BAA-1437 / JCM 17883 / MC-1)</name>
    <dbReference type="NCBI Taxonomy" id="156889"/>
    <lineage>
        <taxon>Bacteria</taxon>
        <taxon>Pseudomonadati</taxon>
        <taxon>Pseudomonadota</taxon>
        <taxon>Magnetococcia</taxon>
        <taxon>Magnetococcales</taxon>
        <taxon>Magnetococcaceae</taxon>
        <taxon>Magnetococcus</taxon>
    </lineage>
</organism>
<keyword evidence="6" id="KW-1185">Reference proteome</keyword>
<dbReference type="GO" id="GO:0019316">
    <property type="term" value="P:D-allose catabolic process"/>
    <property type="evidence" value="ECO:0007669"/>
    <property type="project" value="TreeGrafter"/>
</dbReference>
<evidence type="ECO:0000313" key="5">
    <source>
        <dbReference type="EMBL" id="ABK42697.1"/>
    </source>
</evidence>
<dbReference type="KEGG" id="mgm:Mmc1_0170"/>
<feature type="binding site" evidence="4">
    <location>
        <position position="137"/>
    </location>
    <ligand>
        <name>D-ribulose 5-phosphate</name>
        <dbReference type="ChEBI" id="CHEBI:58121"/>
    </ligand>
</feature>
<dbReference type="InterPro" id="IPR003500">
    <property type="entry name" value="RpiB_LacA_LacB"/>
</dbReference>
<dbReference type="SUPFAM" id="SSF89623">
    <property type="entry name" value="Ribose/Galactose isomerase RpiB/AlsB"/>
    <property type="match status" value="1"/>
</dbReference>
<dbReference type="Gene3D" id="3.40.1400.10">
    <property type="entry name" value="Sugar-phosphate isomerase, RpiB/LacA/LacB"/>
    <property type="match status" value="1"/>
</dbReference>
<feature type="active site" description="Proton acceptor" evidence="3">
    <location>
        <position position="66"/>
    </location>
</feature>
<feature type="binding site" evidence="4">
    <location>
        <position position="133"/>
    </location>
    <ligand>
        <name>D-ribulose 5-phosphate</name>
        <dbReference type="ChEBI" id="CHEBI:58121"/>
    </ligand>
</feature>
<evidence type="ECO:0000256" key="1">
    <source>
        <dbReference type="ARBA" id="ARBA00008754"/>
    </source>
</evidence>
<dbReference type="eggNOG" id="COG0698">
    <property type="taxonomic scope" value="Bacteria"/>
</dbReference>
<dbReference type="HOGENOM" id="CLU_091396_4_1_5"/>
<dbReference type="PIRSF" id="PIRSF005384">
    <property type="entry name" value="RpiB_LacA_B"/>
    <property type="match status" value="1"/>
</dbReference>
<comment type="similarity">
    <text evidence="1">Belongs to the LacAB/RpiB family.</text>
</comment>
<dbReference type="Proteomes" id="UP000002586">
    <property type="component" value="Chromosome"/>
</dbReference>